<feature type="compositionally biased region" description="Pro residues" evidence="1">
    <location>
        <begin position="77"/>
        <end position="90"/>
    </location>
</feature>
<keyword evidence="3" id="KW-1185">Reference proteome</keyword>
<sequence length="106" mass="10949">MGVLDDAIREHLDLKRRRGADPVDIARQEREALGPVTAGELEDDEPDWGETDDPEVGHDLGVADPDATQLLEQVPVEPAPPAAVAPPPPASFAAPAAPAAPPAAAP</sequence>
<dbReference type="Proteomes" id="UP001277761">
    <property type="component" value="Unassembled WGS sequence"/>
</dbReference>
<accession>A0ABU4VPI0</accession>
<evidence type="ECO:0000313" key="2">
    <source>
        <dbReference type="EMBL" id="MDX8153757.1"/>
    </source>
</evidence>
<evidence type="ECO:0000313" key="3">
    <source>
        <dbReference type="Proteomes" id="UP001277761"/>
    </source>
</evidence>
<dbReference type="EMBL" id="JAXAVX010000020">
    <property type="protein sequence ID" value="MDX8153757.1"/>
    <property type="molecule type" value="Genomic_DNA"/>
</dbReference>
<gene>
    <name evidence="2" type="ORF">SK069_19325</name>
</gene>
<name>A0ABU4VPI0_9ACTN</name>
<proteinExistence type="predicted"/>
<comment type="caution">
    <text evidence="2">The sequence shown here is derived from an EMBL/GenBank/DDBJ whole genome shotgun (WGS) entry which is preliminary data.</text>
</comment>
<reference evidence="2 3" key="1">
    <citation type="submission" date="2023-11" db="EMBL/GenBank/DDBJ databases">
        <authorList>
            <person name="Xu M."/>
            <person name="Jiang T."/>
        </authorList>
    </citation>
    <scope>NUCLEOTIDE SEQUENCE [LARGE SCALE GENOMIC DNA]</scope>
    <source>
        <strain evidence="2 3">SD</strain>
    </source>
</reference>
<feature type="region of interest" description="Disordered" evidence="1">
    <location>
        <begin position="74"/>
        <end position="106"/>
    </location>
</feature>
<feature type="compositionally biased region" description="Acidic residues" evidence="1">
    <location>
        <begin position="40"/>
        <end position="54"/>
    </location>
</feature>
<evidence type="ECO:0000256" key="1">
    <source>
        <dbReference type="SAM" id="MobiDB-lite"/>
    </source>
</evidence>
<organism evidence="2 3">
    <name type="scientific">Patulibacter brassicae</name>
    <dbReference type="NCBI Taxonomy" id="1705717"/>
    <lineage>
        <taxon>Bacteria</taxon>
        <taxon>Bacillati</taxon>
        <taxon>Actinomycetota</taxon>
        <taxon>Thermoleophilia</taxon>
        <taxon>Solirubrobacterales</taxon>
        <taxon>Patulibacteraceae</taxon>
        <taxon>Patulibacter</taxon>
    </lineage>
</organism>
<feature type="region of interest" description="Disordered" evidence="1">
    <location>
        <begin position="14"/>
        <end position="62"/>
    </location>
</feature>
<protein>
    <submittedName>
        <fullName evidence="2">Uncharacterized protein</fullName>
    </submittedName>
</protein>
<feature type="non-terminal residue" evidence="2">
    <location>
        <position position="106"/>
    </location>
</feature>
<feature type="compositionally biased region" description="Basic and acidic residues" evidence="1">
    <location>
        <begin position="14"/>
        <end position="32"/>
    </location>
</feature>